<evidence type="ECO:0000256" key="1">
    <source>
        <dbReference type="SAM" id="MobiDB-lite"/>
    </source>
</evidence>
<name>A0A553N9U8_TIGCA</name>
<gene>
    <name evidence="2" type="ORF">TCAL_05725</name>
</gene>
<proteinExistence type="predicted"/>
<evidence type="ECO:0000313" key="2">
    <source>
        <dbReference type="EMBL" id="TRY62208.1"/>
    </source>
</evidence>
<feature type="compositionally biased region" description="Polar residues" evidence="1">
    <location>
        <begin position="60"/>
        <end position="69"/>
    </location>
</feature>
<comment type="caution">
    <text evidence="2">The sequence shown here is derived from an EMBL/GenBank/DDBJ whole genome shotgun (WGS) entry which is preliminary data.</text>
</comment>
<feature type="compositionally biased region" description="Low complexity" evidence="1">
    <location>
        <begin position="87"/>
        <end position="100"/>
    </location>
</feature>
<feature type="non-terminal residue" evidence="2">
    <location>
        <position position="237"/>
    </location>
</feature>
<feature type="region of interest" description="Disordered" evidence="1">
    <location>
        <begin position="1"/>
        <end position="197"/>
    </location>
</feature>
<feature type="compositionally biased region" description="Basic and acidic residues" evidence="1">
    <location>
        <begin position="187"/>
        <end position="196"/>
    </location>
</feature>
<organism evidence="2 3">
    <name type="scientific">Tigriopus californicus</name>
    <name type="common">Marine copepod</name>
    <dbReference type="NCBI Taxonomy" id="6832"/>
    <lineage>
        <taxon>Eukaryota</taxon>
        <taxon>Metazoa</taxon>
        <taxon>Ecdysozoa</taxon>
        <taxon>Arthropoda</taxon>
        <taxon>Crustacea</taxon>
        <taxon>Multicrustacea</taxon>
        <taxon>Hexanauplia</taxon>
        <taxon>Copepoda</taxon>
        <taxon>Harpacticoida</taxon>
        <taxon>Harpacticidae</taxon>
        <taxon>Tigriopus</taxon>
    </lineage>
</organism>
<accession>A0A553N9U8</accession>
<evidence type="ECO:0000313" key="3">
    <source>
        <dbReference type="Proteomes" id="UP000318571"/>
    </source>
</evidence>
<protein>
    <submittedName>
        <fullName evidence="2">Uncharacterized protein</fullName>
    </submittedName>
</protein>
<dbReference type="AlphaFoldDB" id="A0A553N9U8"/>
<feature type="non-terminal residue" evidence="2">
    <location>
        <position position="1"/>
    </location>
</feature>
<dbReference type="Proteomes" id="UP000318571">
    <property type="component" value="Chromosome 8"/>
</dbReference>
<sequence length="237" mass="26949">YVVKSRNKPSHLSAVEKKEKGENFSEFEVPSRNESDDSRSSRYRKKRTRRQLRSTLPAGYSTSRSTSFVQRRHQTKIHLSPKRAERSSSISDLSQSSSSDTSRKTSMESNPSSDKQEDLPGLFVTSMTLNERPRSLRSRRRSPSNGNRNQETIESTSTIIPARSNNSRPITPKINVSRNAEDDFDADKESESRKESWITQATKLDDKFVLREPTDDNVSGIPTLQVRVTSASRDHDD</sequence>
<reference evidence="2 3" key="1">
    <citation type="journal article" date="2018" name="Nat. Ecol. Evol.">
        <title>Genomic signatures of mitonuclear coevolution across populations of Tigriopus californicus.</title>
        <authorList>
            <person name="Barreto F.S."/>
            <person name="Watson E.T."/>
            <person name="Lima T.G."/>
            <person name="Willett C.S."/>
            <person name="Edmands S."/>
            <person name="Li W."/>
            <person name="Burton R.S."/>
        </authorList>
    </citation>
    <scope>NUCLEOTIDE SEQUENCE [LARGE SCALE GENOMIC DNA]</scope>
    <source>
        <strain evidence="2 3">San Diego</strain>
    </source>
</reference>
<feature type="compositionally biased region" description="Basic residues" evidence="1">
    <location>
        <begin position="70"/>
        <end position="81"/>
    </location>
</feature>
<dbReference type="EMBL" id="VCGU01000459">
    <property type="protein sequence ID" value="TRY62208.1"/>
    <property type="molecule type" value="Genomic_DNA"/>
</dbReference>
<feature type="compositionally biased region" description="Basic residues" evidence="1">
    <location>
        <begin position="41"/>
        <end position="52"/>
    </location>
</feature>
<keyword evidence="3" id="KW-1185">Reference proteome</keyword>
<feature type="compositionally biased region" description="Polar residues" evidence="1">
    <location>
        <begin position="150"/>
        <end position="178"/>
    </location>
</feature>
<feature type="compositionally biased region" description="Basic and acidic residues" evidence="1">
    <location>
        <begin position="14"/>
        <end position="40"/>
    </location>
</feature>